<evidence type="ECO:0000313" key="6">
    <source>
        <dbReference type="EMBL" id="MBL0737738.1"/>
    </source>
</evidence>
<dbReference type="PANTHER" id="PTHR43827:SF3">
    <property type="entry name" value="NADP-DEPENDENT OXIDOREDUCTASE DOMAIN-CONTAINING PROTEIN"/>
    <property type="match status" value="1"/>
</dbReference>
<dbReference type="SUPFAM" id="SSF51430">
    <property type="entry name" value="NAD(P)-linked oxidoreductase"/>
    <property type="match status" value="1"/>
</dbReference>
<dbReference type="Gene3D" id="3.20.20.100">
    <property type="entry name" value="NADP-dependent oxidoreductase domain"/>
    <property type="match status" value="1"/>
</dbReference>
<keyword evidence="2" id="KW-0521">NADP</keyword>
<dbReference type="PRINTS" id="PR00069">
    <property type="entry name" value="ALDKETRDTASE"/>
</dbReference>
<keyword evidence="7" id="KW-1185">Reference proteome</keyword>
<evidence type="ECO:0000256" key="1">
    <source>
        <dbReference type="ARBA" id="ARBA00007905"/>
    </source>
</evidence>
<keyword evidence="4" id="KW-0472">Membrane</keyword>
<dbReference type="CDD" id="cd19133">
    <property type="entry name" value="AKR_AKR5F1"/>
    <property type="match status" value="1"/>
</dbReference>
<evidence type="ECO:0000256" key="4">
    <source>
        <dbReference type="SAM" id="Phobius"/>
    </source>
</evidence>
<proteinExistence type="inferred from homology"/>
<dbReference type="PROSITE" id="PS00062">
    <property type="entry name" value="ALDOKETO_REDUCTASE_2"/>
    <property type="match status" value="1"/>
</dbReference>
<protein>
    <submittedName>
        <fullName evidence="6">Aldo/keto reductase</fullName>
    </submittedName>
</protein>
<dbReference type="InterPro" id="IPR036812">
    <property type="entry name" value="NAD(P)_OxRdtase_dom_sf"/>
</dbReference>
<dbReference type="RefSeq" id="WP_202002303.1">
    <property type="nucleotide sequence ID" value="NZ_JAERSF010000002.1"/>
</dbReference>
<evidence type="ECO:0000256" key="2">
    <source>
        <dbReference type="ARBA" id="ARBA00022857"/>
    </source>
</evidence>
<keyword evidence="4" id="KW-1133">Transmembrane helix</keyword>
<evidence type="ECO:0000256" key="3">
    <source>
        <dbReference type="ARBA" id="ARBA00023002"/>
    </source>
</evidence>
<dbReference type="PROSITE" id="PS51318">
    <property type="entry name" value="TAT"/>
    <property type="match status" value="1"/>
</dbReference>
<evidence type="ECO:0000313" key="7">
    <source>
        <dbReference type="Proteomes" id="UP000603728"/>
    </source>
</evidence>
<dbReference type="PANTHER" id="PTHR43827">
    <property type="entry name" value="2,5-DIKETO-D-GLUCONIC ACID REDUCTASE"/>
    <property type="match status" value="1"/>
</dbReference>
<comment type="caution">
    <text evidence="6">The sequence shown here is derived from an EMBL/GenBank/DDBJ whole genome shotgun (WGS) entry which is preliminary data.</text>
</comment>
<dbReference type="InterPro" id="IPR023210">
    <property type="entry name" value="NADP_OxRdtase_dom"/>
</dbReference>
<feature type="transmembrane region" description="Helical" evidence="4">
    <location>
        <begin position="21"/>
        <end position="42"/>
    </location>
</feature>
<accession>A0ABS1KEI7</accession>
<evidence type="ECO:0000259" key="5">
    <source>
        <dbReference type="Pfam" id="PF00248"/>
    </source>
</evidence>
<dbReference type="PROSITE" id="PS00798">
    <property type="entry name" value="ALDOKETO_REDUCTASE_1"/>
    <property type="match status" value="1"/>
</dbReference>
<organism evidence="6 7">
    <name type="scientific">Flavobacterium tagetis</name>
    <dbReference type="NCBI Taxonomy" id="2801336"/>
    <lineage>
        <taxon>Bacteria</taxon>
        <taxon>Pseudomonadati</taxon>
        <taxon>Bacteroidota</taxon>
        <taxon>Flavobacteriia</taxon>
        <taxon>Flavobacteriales</taxon>
        <taxon>Flavobacteriaceae</taxon>
        <taxon>Flavobacterium</taxon>
    </lineage>
</organism>
<dbReference type="EMBL" id="JAERSF010000002">
    <property type="protein sequence ID" value="MBL0737738.1"/>
    <property type="molecule type" value="Genomic_DNA"/>
</dbReference>
<keyword evidence="4" id="KW-0812">Transmembrane</keyword>
<sequence>MSSQNPKNEISRRKFLQNSTLATAGIYLGILGMPKVFGSVLMDKDAKGIPDIKLNNGLKMPMLGFGTYGLSGEVCQKSVVEAISSGYRLIDTAKVYGNEVEVGKAIKQSGIDRKQLFVTSKLWVDDAGYENAKKGFEETLRKLQVEYLDLYLIHRPRGDVKGSWKAMEELYKAGKIKAIGISNFDPPQLTDLLSYAQVKPAINQIETHAYFQQTNDYKVLKQHNVQMQAWAPFAEGRNGLFTNETLTQIAKKHGKTTAQVSLRWHYQRGIVAIPRSSQKAHILENLNVFDFKLDDADMKAIEKLDLNKTQFPEWS</sequence>
<dbReference type="PIRSF" id="PIRSF000097">
    <property type="entry name" value="AKR"/>
    <property type="match status" value="1"/>
</dbReference>
<reference evidence="6 7" key="1">
    <citation type="submission" date="2021-01" db="EMBL/GenBank/DDBJ databases">
        <title>Genome seq and assembly of Flavobacterium sp. GN10.</title>
        <authorList>
            <person name="Chhetri G."/>
        </authorList>
    </citation>
    <scope>NUCLEOTIDE SEQUENCE [LARGE SCALE GENOMIC DNA]</scope>
    <source>
        <strain evidence="6 7">GN10</strain>
    </source>
</reference>
<gene>
    <name evidence="6" type="ORF">JI750_12600</name>
</gene>
<name>A0ABS1KEI7_9FLAO</name>
<dbReference type="InterPro" id="IPR018170">
    <property type="entry name" value="Aldo/ket_reductase_CS"/>
</dbReference>
<dbReference type="InterPro" id="IPR020471">
    <property type="entry name" value="AKR"/>
</dbReference>
<dbReference type="InterPro" id="IPR006311">
    <property type="entry name" value="TAT_signal"/>
</dbReference>
<comment type="similarity">
    <text evidence="1">Belongs to the aldo/keto reductase family.</text>
</comment>
<dbReference type="Pfam" id="PF00248">
    <property type="entry name" value="Aldo_ket_red"/>
    <property type="match status" value="1"/>
</dbReference>
<dbReference type="Proteomes" id="UP000603728">
    <property type="component" value="Unassembled WGS sequence"/>
</dbReference>
<keyword evidence="3" id="KW-0560">Oxidoreductase</keyword>
<feature type="domain" description="NADP-dependent oxidoreductase" evidence="5">
    <location>
        <begin position="63"/>
        <end position="305"/>
    </location>
</feature>